<dbReference type="RefSeq" id="WP_123880263.1">
    <property type="nucleotide sequence ID" value="NZ_CP033920.1"/>
</dbReference>
<accession>A0A376DUB0</accession>
<proteinExistence type="predicted"/>
<gene>
    <name evidence="1" type="ORF">NCTC13533_01967</name>
</gene>
<evidence type="ECO:0000313" key="2">
    <source>
        <dbReference type="Proteomes" id="UP000255224"/>
    </source>
</evidence>
<organism evidence="1 2">
    <name type="scientific">Chryseobacterium carnipullorum</name>
    <dbReference type="NCBI Taxonomy" id="1124835"/>
    <lineage>
        <taxon>Bacteria</taxon>
        <taxon>Pseudomonadati</taxon>
        <taxon>Bacteroidota</taxon>
        <taxon>Flavobacteriia</taxon>
        <taxon>Flavobacteriales</taxon>
        <taxon>Weeksellaceae</taxon>
        <taxon>Chryseobacterium group</taxon>
        <taxon>Chryseobacterium</taxon>
    </lineage>
</organism>
<reference evidence="1 2" key="1">
    <citation type="submission" date="2018-06" db="EMBL/GenBank/DDBJ databases">
        <authorList>
            <consortium name="Pathogen Informatics"/>
            <person name="Doyle S."/>
        </authorList>
    </citation>
    <scope>NUCLEOTIDE SEQUENCE [LARGE SCALE GENOMIC DNA]</scope>
    <source>
        <strain evidence="1 2">NCTC13533</strain>
    </source>
</reference>
<dbReference type="Proteomes" id="UP000255224">
    <property type="component" value="Unassembled WGS sequence"/>
</dbReference>
<sequence>MTIENYLSQPESERKEIVHNASLITSPFWLCQLQTAIFNHSPAGLSFLDKRLGSEYWVLISQN</sequence>
<dbReference type="AlphaFoldDB" id="A0A376DUB0"/>
<dbReference type="EMBL" id="UFVQ01000003">
    <property type="protein sequence ID" value="STC95714.1"/>
    <property type="molecule type" value="Genomic_DNA"/>
</dbReference>
<protein>
    <submittedName>
        <fullName evidence="1">Uncharacterized protein</fullName>
    </submittedName>
</protein>
<evidence type="ECO:0000313" key="1">
    <source>
        <dbReference type="EMBL" id="STC95714.1"/>
    </source>
</evidence>
<name>A0A376DUB0_CHRCU</name>